<comment type="caution">
    <text evidence="1">The sequence shown here is derived from an EMBL/GenBank/DDBJ whole genome shotgun (WGS) entry which is preliminary data.</text>
</comment>
<organism evidence="1 2">
    <name type="scientific">Enterococcus hermanniensis</name>
    <dbReference type="NCBI Taxonomy" id="249189"/>
    <lineage>
        <taxon>Bacteria</taxon>
        <taxon>Bacillati</taxon>
        <taxon>Bacillota</taxon>
        <taxon>Bacilli</taxon>
        <taxon>Lactobacillales</taxon>
        <taxon>Enterococcaceae</taxon>
        <taxon>Enterococcus</taxon>
    </lineage>
</organism>
<protein>
    <submittedName>
        <fullName evidence="1">Uncharacterized protein</fullName>
    </submittedName>
</protein>
<name>A0A1L8TRC4_9ENTE</name>
<dbReference type="STRING" id="249189.RV04_GL001130"/>
<dbReference type="Pfam" id="PF04463">
    <property type="entry name" value="2-thiour_desulf"/>
    <property type="match status" value="1"/>
</dbReference>
<evidence type="ECO:0000313" key="2">
    <source>
        <dbReference type="Proteomes" id="UP000182077"/>
    </source>
</evidence>
<gene>
    <name evidence="1" type="ORF">RV04_GL001130</name>
</gene>
<dbReference type="Proteomes" id="UP000182077">
    <property type="component" value="Unassembled WGS sequence"/>
</dbReference>
<reference evidence="1 2" key="1">
    <citation type="submission" date="2014-12" db="EMBL/GenBank/DDBJ databases">
        <title>Draft genome sequences of 29 type strains of Enterococci.</title>
        <authorList>
            <person name="Zhong Z."/>
            <person name="Sun Z."/>
            <person name="Liu W."/>
            <person name="Zhang W."/>
            <person name="Zhang H."/>
        </authorList>
    </citation>
    <scope>NUCLEOTIDE SEQUENCE [LARGE SCALE GENOMIC DNA]</scope>
    <source>
        <strain evidence="1 2">DSM 17122</strain>
    </source>
</reference>
<dbReference type="PANTHER" id="PTHR30087:SF1">
    <property type="entry name" value="HYPOTHETICAL CYTOSOLIC PROTEIN"/>
    <property type="match status" value="1"/>
</dbReference>
<dbReference type="PANTHER" id="PTHR30087">
    <property type="entry name" value="INNER MEMBRANE PROTEIN"/>
    <property type="match status" value="1"/>
</dbReference>
<dbReference type="AlphaFoldDB" id="A0A1L8TRC4"/>
<sequence length="159" mass="17401">MMGEETMLGISACLGGIACRYDGQSNEILLLKEWVKTNQAIVVCPEVLGGLPTPRTPAEIQGGDGFDVWNDSAKVIDKKGNDVTEAFKEGAILAFEQLQRLQVTELILKEKSPSCGSNRIYDGSFSGNRINGVGVATAYFMQKGIAIYSEENWQEMRMT</sequence>
<dbReference type="EMBL" id="JXKQ01000002">
    <property type="protein sequence ID" value="OJG46702.1"/>
    <property type="molecule type" value="Genomic_DNA"/>
</dbReference>
<evidence type="ECO:0000313" key="1">
    <source>
        <dbReference type="EMBL" id="OJG46702.1"/>
    </source>
</evidence>
<proteinExistence type="predicted"/>
<keyword evidence="2" id="KW-1185">Reference proteome</keyword>
<dbReference type="InterPro" id="IPR007553">
    <property type="entry name" value="2-thiour_desulf"/>
</dbReference>
<accession>A0A1L8TRC4</accession>